<dbReference type="Gene3D" id="3.40.50.1820">
    <property type="entry name" value="alpha/beta hydrolase"/>
    <property type="match status" value="1"/>
</dbReference>
<organism evidence="1 2">
    <name type="scientific">Pararge aegeria aegeria</name>
    <dbReference type="NCBI Taxonomy" id="348720"/>
    <lineage>
        <taxon>Eukaryota</taxon>
        <taxon>Metazoa</taxon>
        <taxon>Ecdysozoa</taxon>
        <taxon>Arthropoda</taxon>
        <taxon>Hexapoda</taxon>
        <taxon>Insecta</taxon>
        <taxon>Pterygota</taxon>
        <taxon>Neoptera</taxon>
        <taxon>Endopterygota</taxon>
        <taxon>Lepidoptera</taxon>
        <taxon>Glossata</taxon>
        <taxon>Ditrysia</taxon>
        <taxon>Papilionoidea</taxon>
        <taxon>Nymphalidae</taxon>
        <taxon>Satyrinae</taxon>
        <taxon>Satyrini</taxon>
        <taxon>Parargina</taxon>
        <taxon>Pararge</taxon>
    </lineage>
</organism>
<dbReference type="Proteomes" id="UP000838756">
    <property type="component" value="Unassembled WGS sequence"/>
</dbReference>
<gene>
    <name evidence="1" type="primary">jg22044</name>
    <name evidence="1" type="ORF">PAEG_LOCUS13692</name>
</gene>
<dbReference type="AlphaFoldDB" id="A0A8S4RFD1"/>
<proteinExistence type="predicted"/>
<dbReference type="OrthoDB" id="9974421at2759"/>
<dbReference type="PANTHER" id="PTHR11005">
    <property type="entry name" value="LYSOSOMAL ACID LIPASE-RELATED"/>
    <property type="match status" value="1"/>
</dbReference>
<name>A0A8S4RFD1_9NEOP</name>
<keyword evidence="2" id="KW-1185">Reference proteome</keyword>
<dbReference type="SUPFAM" id="SSF53474">
    <property type="entry name" value="alpha/beta-Hydrolases"/>
    <property type="match status" value="1"/>
</dbReference>
<evidence type="ECO:0000313" key="2">
    <source>
        <dbReference type="Proteomes" id="UP000838756"/>
    </source>
</evidence>
<comment type="caution">
    <text evidence="1">The sequence shown here is derived from an EMBL/GenBank/DDBJ whole genome shotgun (WGS) entry which is preliminary data.</text>
</comment>
<sequence>MSRRNRYGDDYLGLKQTFAVQTGMIELFGPGIHQQIDCNESNKWSVECTLQQVKDVIQEIYEPFDYIAGASIKQYAHYGQNIRDRSFRRWNYYPMKNLRVYGSIYPPRYDLSLITADVTMHYTVGDALLHERDVLSMANDMPNAKVRRVARECFSHTDFVSAADAREMVLDYILERINESNKK</sequence>
<protein>
    <submittedName>
        <fullName evidence="1">Jg22044 protein</fullName>
    </submittedName>
</protein>
<reference evidence="1" key="1">
    <citation type="submission" date="2022-03" db="EMBL/GenBank/DDBJ databases">
        <authorList>
            <person name="Lindestad O."/>
        </authorList>
    </citation>
    <scope>NUCLEOTIDE SEQUENCE</scope>
</reference>
<accession>A0A8S4RFD1</accession>
<dbReference type="EMBL" id="CAKXAJ010025192">
    <property type="protein sequence ID" value="CAH2236233.1"/>
    <property type="molecule type" value="Genomic_DNA"/>
</dbReference>
<evidence type="ECO:0000313" key="1">
    <source>
        <dbReference type="EMBL" id="CAH2236233.1"/>
    </source>
</evidence>
<dbReference type="InterPro" id="IPR029058">
    <property type="entry name" value="AB_hydrolase_fold"/>
</dbReference>